<organism evidence="1 2">
    <name type="scientific">Devosia honganensis</name>
    <dbReference type="NCBI Taxonomy" id="1610527"/>
    <lineage>
        <taxon>Bacteria</taxon>
        <taxon>Pseudomonadati</taxon>
        <taxon>Pseudomonadota</taxon>
        <taxon>Alphaproteobacteria</taxon>
        <taxon>Hyphomicrobiales</taxon>
        <taxon>Devosiaceae</taxon>
        <taxon>Devosia</taxon>
    </lineage>
</organism>
<protein>
    <submittedName>
        <fullName evidence="1">Uncharacterized protein</fullName>
    </submittedName>
</protein>
<dbReference type="RefSeq" id="WP_380097546.1">
    <property type="nucleotide sequence ID" value="NZ_JBHRYD010000011.1"/>
</dbReference>
<dbReference type="EMBL" id="JBHRYD010000011">
    <property type="protein sequence ID" value="MFC3705652.1"/>
    <property type="molecule type" value="Genomic_DNA"/>
</dbReference>
<name>A0ABV7X3A1_9HYPH</name>
<reference evidence="2" key="1">
    <citation type="journal article" date="2019" name="Int. J. Syst. Evol. Microbiol.">
        <title>The Global Catalogue of Microorganisms (GCM) 10K type strain sequencing project: providing services to taxonomists for standard genome sequencing and annotation.</title>
        <authorList>
            <consortium name="The Broad Institute Genomics Platform"/>
            <consortium name="The Broad Institute Genome Sequencing Center for Infectious Disease"/>
            <person name="Wu L."/>
            <person name="Ma J."/>
        </authorList>
    </citation>
    <scope>NUCLEOTIDE SEQUENCE [LARGE SCALE GENOMIC DNA]</scope>
    <source>
        <strain evidence="2">KCTC 42281</strain>
    </source>
</reference>
<keyword evidence="2" id="KW-1185">Reference proteome</keyword>
<dbReference type="Proteomes" id="UP001595613">
    <property type="component" value="Unassembled WGS sequence"/>
</dbReference>
<evidence type="ECO:0000313" key="2">
    <source>
        <dbReference type="Proteomes" id="UP001595613"/>
    </source>
</evidence>
<comment type="caution">
    <text evidence="1">The sequence shown here is derived from an EMBL/GenBank/DDBJ whole genome shotgun (WGS) entry which is preliminary data.</text>
</comment>
<gene>
    <name evidence="1" type="ORF">ACFOOL_12890</name>
</gene>
<proteinExistence type="predicted"/>
<sequence>MSPSEADQRIIQSRHILGKYMQMTEAGEAPGPETLPIINDEIDILERMAGLHPSKASKLESLRARWNGLRMMIRGAMH</sequence>
<accession>A0ABV7X3A1</accession>
<evidence type="ECO:0000313" key="1">
    <source>
        <dbReference type="EMBL" id="MFC3705652.1"/>
    </source>
</evidence>